<dbReference type="InterPro" id="IPR000953">
    <property type="entry name" value="Chromo/chromo_shadow_dom"/>
</dbReference>
<reference evidence="2" key="1">
    <citation type="journal article" date="2022" name="Int. J. Mol. Sci.">
        <title>Draft Genome of Tanacetum Coccineum: Genomic Comparison of Closely Related Tanacetum-Family Plants.</title>
        <authorList>
            <person name="Yamashiro T."/>
            <person name="Shiraishi A."/>
            <person name="Nakayama K."/>
            <person name="Satake H."/>
        </authorList>
    </citation>
    <scope>NUCLEOTIDE SEQUENCE</scope>
</reference>
<dbReference type="EMBL" id="BQNB010012588">
    <property type="protein sequence ID" value="GJT05468.1"/>
    <property type="molecule type" value="Genomic_DNA"/>
</dbReference>
<keyword evidence="3" id="KW-1185">Reference proteome</keyword>
<reference evidence="2" key="2">
    <citation type="submission" date="2022-01" db="EMBL/GenBank/DDBJ databases">
        <authorList>
            <person name="Yamashiro T."/>
            <person name="Shiraishi A."/>
            <person name="Satake H."/>
            <person name="Nakayama K."/>
        </authorList>
    </citation>
    <scope>NUCLEOTIDE SEQUENCE</scope>
</reference>
<dbReference type="PROSITE" id="PS50013">
    <property type="entry name" value="CHROMO_2"/>
    <property type="match status" value="1"/>
</dbReference>
<evidence type="ECO:0000313" key="3">
    <source>
        <dbReference type="Proteomes" id="UP001151760"/>
    </source>
</evidence>
<sequence length="86" mass="10073">MEVVAFLDHHTINKQGKPEAQVLVKWKGRDITKATWEPRAEMTTDMPDVDDKVLFEDGDIDTVQDTQVQDMTQPTRLKRRLSRYEE</sequence>
<dbReference type="InterPro" id="IPR016197">
    <property type="entry name" value="Chromo-like_dom_sf"/>
</dbReference>
<dbReference type="InterPro" id="IPR023780">
    <property type="entry name" value="Chromo_domain"/>
</dbReference>
<dbReference type="Pfam" id="PF00385">
    <property type="entry name" value="Chromo"/>
    <property type="match status" value="1"/>
</dbReference>
<dbReference type="Proteomes" id="UP001151760">
    <property type="component" value="Unassembled WGS sequence"/>
</dbReference>
<comment type="caution">
    <text evidence="2">The sequence shown here is derived from an EMBL/GenBank/DDBJ whole genome shotgun (WGS) entry which is preliminary data.</text>
</comment>
<evidence type="ECO:0000259" key="1">
    <source>
        <dbReference type="PROSITE" id="PS50013"/>
    </source>
</evidence>
<dbReference type="CDD" id="cd00024">
    <property type="entry name" value="CD_CSD"/>
    <property type="match status" value="1"/>
</dbReference>
<proteinExistence type="predicted"/>
<protein>
    <submittedName>
        <fullName evidence="2">Ty3-gypsy retrotransposon protein</fullName>
    </submittedName>
</protein>
<organism evidence="2 3">
    <name type="scientific">Tanacetum coccineum</name>
    <dbReference type="NCBI Taxonomy" id="301880"/>
    <lineage>
        <taxon>Eukaryota</taxon>
        <taxon>Viridiplantae</taxon>
        <taxon>Streptophyta</taxon>
        <taxon>Embryophyta</taxon>
        <taxon>Tracheophyta</taxon>
        <taxon>Spermatophyta</taxon>
        <taxon>Magnoliopsida</taxon>
        <taxon>eudicotyledons</taxon>
        <taxon>Gunneridae</taxon>
        <taxon>Pentapetalae</taxon>
        <taxon>asterids</taxon>
        <taxon>campanulids</taxon>
        <taxon>Asterales</taxon>
        <taxon>Asteraceae</taxon>
        <taxon>Asteroideae</taxon>
        <taxon>Anthemideae</taxon>
        <taxon>Anthemidinae</taxon>
        <taxon>Tanacetum</taxon>
    </lineage>
</organism>
<dbReference type="Gene3D" id="2.40.50.40">
    <property type="match status" value="1"/>
</dbReference>
<name>A0ABQ5ASZ4_9ASTR</name>
<evidence type="ECO:0000313" key="2">
    <source>
        <dbReference type="EMBL" id="GJT05468.1"/>
    </source>
</evidence>
<feature type="domain" description="Chromo" evidence="1">
    <location>
        <begin position="1"/>
        <end position="49"/>
    </location>
</feature>
<accession>A0ABQ5ASZ4</accession>
<gene>
    <name evidence="2" type="ORF">Tco_0839930</name>
</gene>
<dbReference type="SUPFAM" id="SSF54160">
    <property type="entry name" value="Chromo domain-like"/>
    <property type="match status" value="1"/>
</dbReference>